<dbReference type="Pfam" id="PF08147">
    <property type="entry name" value="DBP10CT"/>
    <property type="match status" value="1"/>
</dbReference>
<name>A0A1V9XRL7_9ACAR</name>
<organism evidence="3 4">
    <name type="scientific">Tropilaelaps mercedesae</name>
    <dbReference type="NCBI Taxonomy" id="418985"/>
    <lineage>
        <taxon>Eukaryota</taxon>
        <taxon>Metazoa</taxon>
        <taxon>Ecdysozoa</taxon>
        <taxon>Arthropoda</taxon>
        <taxon>Chelicerata</taxon>
        <taxon>Arachnida</taxon>
        <taxon>Acari</taxon>
        <taxon>Parasitiformes</taxon>
        <taxon>Mesostigmata</taxon>
        <taxon>Gamasina</taxon>
        <taxon>Dermanyssoidea</taxon>
        <taxon>Laelapidae</taxon>
        <taxon>Tropilaelaps</taxon>
    </lineage>
</organism>
<feature type="domain" description="DBP10 C-terminal" evidence="2">
    <location>
        <begin position="210"/>
        <end position="272"/>
    </location>
</feature>
<dbReference type="SMART" id="SM01123">
    <property type="entry name" value="DBP10CT"/>
    <property type="match status" value="1"/>
</dbReference>
<gene>
    <name evidence="3" type="ORF">BIW11_07978</name>
</gene>
<accession>A0A1V9XRL7</accession>
<dbReference type="GO" id="GO:0003723">
    <property type="term" value="F:RNA binding"/>
    <property type="evidence" value="ECO:0007669"/>
    <property type="project" value="InterPro"/>
</dbReference>
<dbReference type="GO" id="GO:0005634">
    <property type="term" value="C:nucleus"/>
    <property type="evidence" value="ECO:0007669"/>
    <property type="project" value="InterPro"/>
</dbReference>
<dbReference type="GO" id="GO:0003724">
    <property type="term" value="F:RNA helicase activity"/>
    <property type="evidence" value="ECO:0007669"/>
    <property type="project" value="InterPro"/>
</dbReference>
<keyword evidence="4" id="KW-1185">Reference proteome</keyword>
<keyword evidence="3" id="KW-0547">Nucleotide-binding</keyword>
<evidence type="ECO:0000313" key="4">
    <source>
        <dbReference type="Proteomes" id="UP000192247"/>
    </source>
</evidence>
<keyword evidence="3" id="KW-0378">Hydrolase</keyword>
<dbReference type="OrthoDB" id="10261375at2759"/>
<dbReference type="STRING" id="418985.A0A1V9XRL7"/>
<evidence type="ECO:0000259" key="2">
    <source>
        <dbReference type="SMART" id="SM01123"/>
    </source>
</evidence>
<reference evidence="3 4" key="1">
    <citation type="journal article" date="2017" name="Gigascience">
        <title>Draft genome of the honey bee ectoparasitic mite, Tropilaelaps mercedesae, is shaped by the parasitic life history.</title>
        <authorList>
            <person name="Dong X."/>
            <person name="Armstrong S.D."/>
            <person name="Xia D."/>
            <person name="Makepeace B.L."/>
            <person name="Darby A.C."/>
            <person name="Kadowaki T."/>
        </authorList>
    </citation>
    <scope>NUCLEOTIDE SEQUENCE [LARGE SCALE GENOMIC DNA]</scope>
    <source>
        <strain evidence="3">Wuxi-XJTLU</strain>
    </source>
</reference>
<dbReference type="AlphaFoldDB" id="A0A1V9XRL7"/>
<sequence length="367" mass="43028">MPQAIIDEERAYLDNLHRTSVELMNMQKVCANAMQHYRKSRPTASAESNKRMKSLLKETLPLHPMFKMETADSARDSMLEACKRFKPPATIFEIGNTGKTDASTIMKRKRQAHDALIEKTSTGNKEEESYVKKLTTPQTESSLEAADEEEISKVFVEPQKSARMAKKRAKPGSFRDDKFYIPHRPSNHYFEKGLDLEKNFTREVQSEVLDLLGEDADDIRRSKQQMKWDRKKKRFVRDDDGNDLKKKKIRTESGVFVPASYKKDLYKQWKQKNNIDIAANHASDDEQEGDMFGKQKLFRKELGVNQRFQPKLRRVQIDEKTGKPVKSELKRPEVILKELKKKKRIRFQQKMAKKNREQGTKRKKYRR</sequence>
<keyword evidence="3" id="KW-0067">ATP-binding</keyword>
<dbReference type="InterPro" id="IPR012541">
    <property type="entry name" value="DBP10_C"/>
</dbReference>
<evidence type="ECO:0000256" key="1">
    <source>
        <dbReference type="SAM" id="MobiDB-lite"/>
    </source>
</evidence>
<dbReference type="InParanoid" id="A0A1V9XRL7"/>
<dbReference type="GO" id="GO:0005524">
    <property type="term" value="F:ATP binding"/>
    <property type="evidence" value="ECO:0007669"/>
    <property type="project" value="InterPro"/>
</dbReference>
<proteinExistence type="predicted"/>
<protein>
    <submittedName>
        <fullName evidence="3">ATP-dependent RNA helicase DDX54-like</fullName>
    </submittedName>
</protein>
<comment type="caution">
    <text evidence="3">The sequence shown here is derived from an EMBL/GenBank/DDBJ whole genome shotgun (WGS) entry which is preliminary data.</text>
</comment>
<dbReference type="Proteomes" id="UP000192247">
    <property type="component" value="Unassembled WGS sequence"/>
</dbReference>
<evidence type="ECO:0000313" key="3">
    <source>
        <dbReference type="EMBL" id="OQR76129.1"/>
    </source>
</evidence>
<feature type="region of interest" description="Disordered" evidence="1">
    <location>
        <begin position="345"/>
        <end position="367"/>
    </location>
</feature>
<dbReference type="EMBL" id="MNPL01005273">
    <property type="protein sequence ID" value="OQR76129.1"/>
    <property type="molecule type" value="Genomic_DNA"/>
</dbReference>
<keyword evidence="3" id="KW-0347">Helicase</keyword>